<dbReference type="RefSeq" id="WP_106459042.1">
    <property type="nucleotide sequence ID" value="NZ_PXOH01000039.1"/>
</dbReference>
<feature type="domain" description="TM2" evidence="6">
    <location>
        <begin position="162"/>
        <end position="212"/>
    </location>
</feature>
<comment type="subcellular location">
    <subcellularLocation>
        <location evidence="1">Membrane</location>
        <topology evidence="1">Multi-pass membrane protein</topology>
    </subcellularLocation>
</comment>
<keyword evidence="8" id="KW-1185">Reference proteome</keyword>
<dbReference type="Pfam" id="PF05154">
    <property type="entry name" value="TM2"/>
    <property type="match status" value="1"/>
</dbReference>
<dbReference type="Proteomes" id="UP000239001">
    <property type="component" value="Unassembled WGS sequence"/>
</dbReference>
<name>A0A2T1LRY7_9CHRO</name>
<dbReference type="GO" id="GO:0016020">
    <property type="term" value="C:membrane"/>
    <property type="evidence" value="ECO:0007669"/>
    <property type="project" value="UniProtKB-SubCell"/>
</dbReference>
<evidence type="ECO:0000256" key="3">
    <source>
        <dbReference type="ARBA" id="ARBA00022989"/>
    </source>
</evidence>
<reference evidence="7 8" key="1">
    <citation type="submission" date="2018-03" db="EMBL/GenBank/DDBJ databases">
        <title>The ancient ancestry and fast evolution of plastids.</title>
        <authorList>
            <person name="Moore K.R."/>
            <person name="Magnabosco C."/>
            <person name="Momper L."/>
            <person name="Gold D.A."/>
            <person name="Bosak T."/>
            <person name="Fournier G.P."/>
        </authorList>
    </citation>
    <scope>NUCLEOTIDE SEQUENCE [LARGE SCALE GENOMIC DNA]</scope>
    <source>
        <strain evidence="7 8">CCALA 016</strain>
    </source>
</reference>
<dbReference type="PANTHER" id="PTHR21016:SF25">
    <property type="entry name" value="TM2 DOMAIN-CONTAINING PROTEIN DDB_G0277895-RELATED"/>
    <property type="match status" value="1"/>
</dbReference>
<sequence length="329" mass="37342">MNLDSAKKKLEDGCLTLQKAGNDKDLLGLALTKIHAALEEACRIWLSEPNVAQAHHLDAKDRKQVTWQEILDLMSQYYQWTSDDTSYLRNKNYLRNKIAHNDEFNITRQEVENYAQYVEELLNINQLPVFSDQTDNPSLFEFDSTPSPQPQKINDFPTQTSEKKVAVAYGLWALGFLGVFGIHRFYLKRPLTGLLWLFSGGVFFIGHIVDLFLIPKMVKGENLPQLSTDNPLLNTSQEIFNQLNQLDNSLQASIFQSVTNSKLKKTSPMHQLIEVAAKNGKVLSMGQAVRETGLSPDEVQKLLDEGMRKGIINIDNDSETGAVRYYFDI</sequence>
<comment type="caution">
    <text evidence="7">The sequence shown here is derived from an EMBL/GenBank/DDBJ whole genome shotgun (WGS) entry which is preliminary data.</text>
</comment>
<gene>
    <name evidence="7" type="ORF">C7H19_21880</name>
</gene>
<evidence type="ECO:0000313" key="7">
    <source>
        <dbReference type="EMBL" id="PSF32096.1"/>
    </source>
</evidence>
<dbReference type="PANTHER" id="PTHR21016">
    <property type="entry name" value="BETA-AMYLOID BINDING PROTEIN-RELATED"/>
    <property type="match status" value="1"/>
</dbReference>
<evidence type="ECO:0000256" key="4">
    <source>
        <dbReference type="ARBA" id="ARBA00023136"/>
    </source>
</evidence>
<dbReference type="InterPro" id="IPR050932">
    <property type="entry name" value="TM2D1-3-like"/>
</dbReference>
<keyword evidence="2 5" id="KW-0812">Transmembrane</keyword>
<dbReference type="InterPro" id="IPR007829">
    <property type="entry name" value="TM2"/>
</dbReference>
<dbReference type="EMBL" id="PXOH01000039">
    <property type="protein sequence ID" value="PSF32096.1"/>
    <property type="molecule type" value="Genomic_DNA"/>
</dbReference>
<evidence type="ECO:0000313" key="8">
    <source>
        <dbReference type="Proteomes" id="UP000239001"/>
    </source>
</evidence>
<feature type="transmembrane region" description="Helical" evidence="5">
    <location>
        <begin position="166"/>
        <end position="187"/>
    </location>
</feature>
<evidence type="ECO:0000256" key="1">
    <source>
        <dbReference type="ARBA" id="ARBA00004141"/>
    </source>
</evidence>
<keyword evidence="3 5" id="KW-1133">Transmembrane helix</keyword>
<evidence type="ECO:0000259" key="6">
    <source>
        <dbReference type="Pfam" id="PF05154"/>
    </source>
</evidence>
<reference evidence="7 8" key="2">
    <citation type="submission" date="2018-03" db="EMBL/GenBank/DDBJ databases">
        <authorList>
            <person name="Keele B.F."/>
        </authorList>
    </citation>
    <scope>NUCLEOTIDE SEQUENCE [LARGE SCALE GENOMIC DNA]</scope>
    <source>
        <strain evidence="7 8">CCALA 016</strain>
    </source>
</reference>
<protein>
    <recommendedName>
        <fullName evidence="6">TM2 domain-containing protein</fullName>
    </recommendedName>
</protein>
<dbReference type="OrthoDB" id="472871at2"/>
<evidence type="ECO:0000256" key="5">
    <source>
        <dbReference type="SAM" id="Phobius"/>
    </source>
</evidence>
<accession>A0A2T1LRY7</accession>
<dbReference type="AlphaFoldDB" id="A0A2T1LRY7"/>
<keyword evidence="4 5" id="KW-0472">Membrane</keyword>
<organism evidence="7 8">
    <name type="scientific">Aphanothece hegewaldii CCALA 016</name>
    <dbReference type="NCBI Taxonomy" id="2107694"/>
    <lineage>
        <taxon>Bacteria</taxon>
        <taxon>Bacillati</taxon>
        <taxon>Cyanobacteriota</taxon>
        <taxon>Cyanophyceae</taxon>
        <taxon>Oscillatoriophycideae</taxon>
        <taxon>Chroococcales</taxon>
        <taxon>Aphanothecaceae</taxon>
        <taxon>Aphanothece</taxon>
    </lineage>
</organism>
<feature type="transmembrane region" description="Helical" evidence="5">
    <location>
        <begin position="193"/>
        <end position="214"/>
    </location>
</feature>
<evidence type="ECO:0000256" key="2">
    <source>
        <dbReference type="ARBA" id="ARBA00022692"/>
    </source>
</evidence>
<proteinExistence type="predicted"/>